<keyword evidence="2 5" id="KW-0963">Cytoplasm</keyword>
<dbReference type="RefSeq" id="WP_246099185.1">
    <property type="nucleotide sequence ID" value="NZ_VJND01000004.1"/>
</dbReference>
<dbReference type="GO" id="GO:0005737">
    <property type="term" value="C:cytoplasm"/>
    <property type="evidence" value="ECO:0007669"/>
    <property type="project" value="UniProtKB-SubCell"/>
</dbReference>
<dbReference type="Pfam" id="PF05194">
    <property type="entry name" value="UreE_C"/>
    <property type="match status" value="1"/>
</dbReference>
<keyword evidence="9" id="KW-1185">Reference proteome</keyword>
<evidence type="ECO:0000259" key="7">
    <source>
        <dbReference type="SMART" id="SM00988"/>
    </source>
</evidence>
<evidence type="ECO:0000256" key="2">
    <source>
        <dbReference type="ARBA" id="ARBA00022490"/>
    </source>
</evidence>
<dbReference type="GO" id="GO:0065003">
    <property type="term" value="P:protein-containing complex assembly"/>
    <property type="evidence" value="ECO:0007669"/>
    <property type="project" value="InterPro"/>
</dbReference>
<dbReference type="InterPro" id="IPR012406">
    <property type="entry name" value="UreE"/>
</dbReference>
<evidence type="ECO:0000256" key="6">
    <source>
        <dbReference type="SAM" id="MobiDB-lite"/>
    </source>
</evidence>
<dbReference type="Proteomes" id="UP000320225">
    <property type="component" value="Unassembled WGS sequence"/>
</dbReference>
<comment type="function">
    <text evidence="5">Involved in urease metallocenter assembly. Binds nickel. Probably functions as a nickel donor during metallocenter assembly.</text>
</comment>
<dbReference type="GO" id="GO:0016151">
    <property type="term" value="F:nickel cation binding"/>
    <property type="evidence" value="ECO:0007669"/>
    <property type="project" value="UniProtKB-UniRule"/>
</dbReference>
<feature type="compositionally biased region" description="Basic residues" evidence="6">
    <location>
        <begin position="160"/>
        <end position="174"/>
    </location>
</feature>
<evidence type="ECO:0000256" key="1">
    <source>
        <dbReference type="ARBA" id="ARBA00004496"/>
    </source>
</evidence>
<feature type="compositionally biased region" description="Basic and acidic residues" evidence="6">
    <location>
        <begin position="175"/>
        <end position="195"/>
    </location>
</feature>
<dbReference type="SUPFAM" id="SSF69737">
    <property type="entry name" value="Urease metallochaperone UreE, C-terminal domain"/>
    <property type="match status" value="1"/>
</dbReference>
<dbReference type="SMART" id="SM00988">
    <property type="entry name" value="UreE_N"/>
    <property type="match status" value="1"/>
</dbReference>
<name>A0A554WRM0_9BURK</name>
<evidence type="ECO:0000256" key="3">
    <source>
        <dbReference type="ARBA" id="ARBA00022596"/>
    </source>
</evidence>
<comment type="subcellular location">
    <subcellularLocation>
        <location evidence="1 5">Cytoplasm</location>
    </subcellularLocation>
</comment>
<evidence type="ECO:0000313" key="9">
    <source>
        <dbReference type="Proteomes" id="UP000320225"/>
    </source>
</evidence>
<keyword evidence="4 5" id="KW-0143">Chaperone</keyword>
<dbReference type="GO" id="GO:0051082">
    <property type="term" value="F:unfolded protein binding"/>
    <property type="evidence" value="ECO:0007669"/>
    <property type="project" value="UniProtKB-UniRule"/>
</dbReference>
<feature type="domain" description="UreE urease accessory N-terminal" evidence="7">
    <location>
        <begin position="16"/>
        <end position="80"/>
    </location>
</feature>
<organism evidence="8 9">
    <name type="scientific">Tepidimonas sediminis</name>
    <dbReference type="NCBI Taxonomy" id="2588941"/>
    <lineage>
        <taxon>Bacteria</taxon>
        <taxon>Pseudomonadati</taxon>
        <taxon>Pseudomonadota</taxon>
        <taxon>Betaproteobacteria</taxon>
        <taxon>Burkholderiales</taxon>
        <taxon>Tepidimonas</taxon>
    </lineage>
</organism>
<dbReference type="Gene3D" id="3.30.70.790">
    <property type="entry name" value="UreE, C-terminal domain"/>
    <property type="match status" value="1"/>
</dbReference>
<dbReference type="CDD" id="cd00571">
    <property type="entry name" value="UreE"/>
    <property type="match status" value="1"/>
</dbReference>
<evidence type="ECO:0000256" key="4">
    <source>
        <dbReference type="ARBA" id="ARBA00023186"/>
    </source>
</evidence>
<gene>
    <name evidence="5 8" type="primary">ureE</name>
    <name evidence="8" type="ORF">Tsedi_01028</name>
</gene>
<proteinExistence type="inferred from homology"/>
<accession>A0A554WRM0</accession>
<dbReference type="GO" id="GO:0019627">
    <property type="term" value="P:urea metabolic process"/>
    <property type="evidence" value="ECO:0007669"/>
    <property type="project" value="InterPro"/>
</dbReference>
<dbReference type="NCBIfam" id="NF009751">
    <property type="entry name" value="PRK13261.1-1"/>
    <property type="match status" value="1"/>
</dbReference>
<dbReference type="HAMAP" id="MF_00822">
    <property type="entry name" value="UreE"/>
    <property type="match status" value="1"/>
</dbReference>
<dbReference type="GO" id="GO:0006457">
    <property type="term" value="P:protein folding"/>
    <property type="evidence" value="ECO:0007669"/>
    <property type="project" value="InterPro"/>
</dbReference>
<feature type="region of interest" description="Disordered" evidence="6">
    <location>
        <begin position="154"/>
        <end position="195"/>
    </location>
</feature>
<reference evidence="8 9" key="1">
    <citation type="submission" date="2019-07" db="EMBL/GenBank/DDBJ databases">
        <title>Tepidimonas sediminis YIM 72259 draft genome.</title>
        <authorList>
            <person name="Da Costa M.S."/>
            <person name="Froufe H.J.C."/>
            <person name="Egas C."/>
            <person name="Albuquerque L."/>
        </authorList>
    </citation>
    <scope>NUCLEOTIDE SEQUENCE [LARGE SCALE GENOMIC DNA]</scope>
    <source>
        <strain evidence="8 9">YIM 72259</strain>
    </source>
</reference>
<dbReference type="Gene3D" id="2.60.260.20">
    <property type="entry name" value="Urease metallochaperone UreE, N-terminal domain"/>
    <property type="match status" value="1"/>
</dbReference>
<protein>
    <recommendedName>
        <fullName evidence="5">Urease accessory protein UreE</fullName>
    </recommendedName>
</protein>
<sequence length="195" mass="20938">MTMASTASTTLLATRVLPRGGGLARTLLARAPALVLDWAQRQRSRFEAADTLGRRIGVLLPRGTVLRGGDALVLADGGLLRVEAAPEPLLRVAPCPRHGTPLDLLRAAYHLGNRHVALQIGPDHLQLERDPVLADLLRGLHLDVTEVEAPFEPEAGAYGHHGHAHPHGHGHHPGHGHDHEHDHGASSDHGHRYAP</sequence>
<evidence type="ECO:0000313" key="8">
    <source>
        <dbReference type="EMBL" id="TSE26213.1"/>
    </source>
</evidence>
<dbReference type="AlphaFoldDB" id="A0A554WRM0"/>
<dbReference type="InterPro" id="IPR036118">
    <property type="entry name" value="UreE_N_sf"/>
</dbReference>
<dbReference type="EMBL" id="VJND01000004">
    <property type="protein sequence ID" value="TSE26213.1"/>
    <property type="molecule type" value="Genomic_DNA"/>
</dbReference>
<dbReference type="InterPro" id="IPR007864">
    <property type="entry name" value="UreE_C_dom"/>
</dbReference>
<dbReference type="InterPro" id="IPR004029">
    <property type="entry name" value="UreE_N"/>
</dbReference>
<evidence type="ECO:0000256" key="5">
    <source>
        <dbReference type="HAMAP-Rule" id="MF_00822"/>
    </source>
</evidence>
<dbReference type="Pfam" id="PF02814">
    <property type="entry name" value="UreE_N"/>
    <property type="match status" value="1"/>
</dbReference>
<keyword evidence="3 5" id="KW-0533">Nickel</keyword>
<comment type="caution">
    <text evidence="8">The sequence shown here is derived from an EMBL/GenBank/DDBJ whole genome shotgun (WGS) entry which is preliminary data.</text>
</comment>
<comment type="similarity">
    <text evidence="5">Belongs to the UreE family.</text>
</comment>
<dbReference type="SUPFAM" id="SSF69287">
    <property type="entry name" value="Urease metallochaperone UreE, N-terminal domain"/>
    <property type="match status" value="1"/>
</dbReference>